<name>A0A067SX89_GALM3</name>
<sequence>MVFFWRTSKPGVSYRIPTQQYPSFSLEGASAVPSQGTTSQHGQFYGPQPSRDIGPQTVGPGAYQGYIDDLSGLTQYPVDASTYRRPERLRDEASYGYFEEVAHPTQHPVDASTHRLPDPQVTSYGRIEEASRPPQRPADAFLNQNQGIRFPRLFPRPRPPHLHPRPHEQGYDHPAEVPPQQHPDTLYSNMQTTYDRQEPTVPPFTLSQFHRYTEPDLSLQRFTGGAEIPLSRTTHSMHSEPPPRLRPPIFQTDFQPPSRLDQWEQPEQVSSIPPSGSHYLFRGQMPAPDNIEAPPQHRGNAITQRHPFEAERRAGPSTQPTALTQGHHFEAERRAGPSTQPTFTGPVRTTRRQHQAMMGQGSPNIPRHHPRHINRSRPASMIYQWADTEIPLRRSSSLRSWRPSDEIGTAVVPTPAQQELGRPADIDGAIGSSQPASQPVNNDFSIIPIWRQNRPAASAEEQMDEEEEEAEH</sequence>
<protein>
    <submittedName>
        <fullName evidence="2">Uncharacterized protein</fullName>
    </submittedName>
</protein>
<feature type="region of interest" description="Disordered" evidence="1">
    <location>
        <begin position="27"/>
        <end position="53"/>
    </location>
</feature>
<evidence type="ECO:0000313" key="3">
    <source>
        <dbReference type="Proteomes" id="UP000027222"/>
    </source>
</evidence>
<accession>A0A067SX89</accession>
<feature type="compositionally biased region" description="Basic and acidic residues" evidence="1">
    <location>
        <begin position="165"/>
        <end position="175"/>
    </location>
</feature>
<feature type="compositionally biased region" description="Polar residues" evidence="1">
    <location>
        <begin position="32"/>
        <end position="42"/>
    </location>
</feature>
<keyword evidence="3" id="KW-1185">Reference proteome</keyword>
<feature type="region of interest" description="Disordered" evidence="1">
    <location>
        <begin position="150"/>
        <end position="177"/>
    </location>
</feature>
<feature type="region of interest" description="Disordered" evidence="1">
    <location>
        <begin position="416"/>
        <end position="472"/>
    </location>
</feature>
<proteinExistence type="predicted"/>
<feature type="compositionally biased region" description="Acidic residues" evidence="1">
    <location>
        <begin position="461"/>
        <end position="472"/>
    </location>
</feature>
<reference evidence="3" key="1">
    <citation type="journal article" date="2014" name="Proc. Natl. Acad. Sci. U.S.A.">
        <title>Extensive sampling of basidiomycete genomes demonstrates inadequacy of the white-rot/brown-rot paradigm for wood decay fungi.</title>
        <authorList>
            <person name="Riley R."/>
            <person name="Salamov A.A."/>
            <person name="Brown D.W."/>
            <person name="Nagy L.G."/>
            <person name="Floudas D."/>
            <person name="Held B.W."/>
            <person name="Levasseur A."/>
            <person name="Lombard V."/>
            <person name="Morin E."/>
            <person name="Otillar R."/>
            <person name="Lindquist E.A."/>
            <person name="Sun H."/>
            <person name="LaButti K.M."/>
            <person name="Schmutz J."/>
            <person name="Jabbour D."/>
            <person name="Luo H."/>
            <person name="Baker S.E."/>
            <person name="Pisabarro A.G."/>
            <person name="Walton J.D."/>
            <person name="Blanchette R.A."/>
            <person name="Henrissat B."/>
            <person name="Martin F."/>
            <person name="Cullen D."/>
            <person name="Hibbett D.S."/>
            <person name="Grigoriev I.V."/>
        </authorList>
    </citation>
    <scope>NUCLEOTIDE SEQUENCE [LARGE SCALE GENOMIC DNA]</scope>
    <source>
        <strain evidence="3">CBS 339.88</strain>
    </source>
</reference>
<feature type="compositionally biased region" description="Polar residues" evidence="1">
    <location>
        <begin position="431"/>
        <end position="444"/>
    </location>
</feature>
<evidence type="ECO:0000313" key="2">
    <source>
        <dbReference type="EMBL" id="KDR74682.1"/>
    </source>
</evidence>
<dbReference type="Proteomes" id="UP000027222">
    <property type="component" value="Unassembled WGS sequence"/>
</dbReference>
<dbReference type="EMBL" id="KL142382">
    <property type="protein sequence ID" value="KDR74682.1"/>
    <property type="molecule type" value="Genomic_DNA"/>
</dbReference>
<evidence type="ECO:0000256" key="1">
    <source>
        <dbReference type="SAM" id="MobiDB-lite"/>
    </source>
</evidence>
<gene>
    <name evidence="2" type="ORF">GALMADRAFT_141037</name>
</gene>
<organism evidence="2 3">
    <name type="scientific">Galerina marginata (strain CBS 339.88)</name>
    <dbReference type="NCBI Taxonomy" id="685588"/>
    <lineage>
        <taxon>Eukaryota</taxon>
        <taxon>Fungi</taxon>
        <taxon>Dikarya</taxon>
        <taxon>Basidiomycota</taxon>
        <taxon>Agaricomycotina</taxon>
        <taxon>Agaricomycetes</taxon>
        <taxon>Agaricomycetidae</taxon>
        <taxon>Agaricales</taxon>
        <taxon>Agaricineae</taxon>
        <taxon>Strophariaceae</taxon>
        <taxon>Galerina</taxon>
    </lineage>
</organism>
<dbReference type="AlphaFoldDB" id="A0A067SX89"/>
<dbReference type="HOGENOM" id="CLU_578755_0_0_1"/>